<gene>
    <name evidence="4" type="ORF">FNF27_04451</name>
    <name evidence="2" type="ORF">FNF28_07056</name>
    <name evidence="1" type="ORF">FNF29_04978</name>
    <name evidence="3" type="ORF">FNF31_05955</name>
</gene>
<evidence type="ECO:0000313" key="2">
    <source>
        <dbReference type="EMBL" id="KAA0152258.1"/>
    </source>
</evidence>
<reference evidence="5 6" key="1">
    <citation type="submission" date="2019-07" db="EMBL/GenBank/DDBJ databases">
        <title>Genomes of Cafeteria roenbergensis.</title>
        <authorList>
            <person name="Fischer M.G."/>
            <person name="Hackl T."/>
            <person name="Roman M."/>
        </authorList>
    </citation>
    <scope>NUCLEOTIDE SEQUENCE [LARGE SCALE GENOMIC DNA]</scope>
    <source>
        <strain evidence="1 6">BVI</strain>
        <strain evidence="3 8">Cflag</strain>
        <strain evidence="4 5">E4-10P</strain>
        <strain evidence="2 7">RCC970-E3</strain>
    </source>
</reference>
<evidence type="ECO:0000313" key="3">
    <source>
        <dbReference type="EMBL" id="KAA0156133.1"/>
    </source>
</evidence>
<dbReference type="EMBL" id="VLTM01000084">
    <property type="protein sequence ID" value="KAA0156133.1"/>
    <property type="molecule type" value="Genomic_DNA"/>
</dbReference>
<dbReference type="Proteomes" id="UP000325113">
    <property type="component" value="Unassembled WGS sequence"/>
</dbReference>
<dbReference type="EMBL" id="VLTO01000026">
    <property type="protein sequence ID" value="KAA0174065.1"/>
    <property type="molecule type" value="Genomic_DNA"/>
</dbReference>
<evidence type="ECO:0000313" key="4">
    <source>
        <dbReference type="EMBL" id="KAA0174065.1"/>
    </source>
</evidence>
<evidence type="ECO:0000313" key="7">
    <source>
        <dbReference type="Proteomes" id="UP000324907"/>
    </source>
</evidence>
<evidence type="ECO:0000313" key="1">
    <source>
        <dbReference type="EMBL" id="KAA0150864.1"/>
    </source>
</evidence>
<sequence>MAAAKSFEALTKDREAMDSTGFALTQPFRTIASRCHRRFVDYQRLVIDVQNAAAVNGPKAILKPSEAKLMMRERWLLYAQCLESEVGHEPANPYLYGRYK</sequence>
<evidence type="ECO:0000313" key="6">
    <source>
        <dbReference type="Proteomes" id="UP000323011"/>
    </source>
</evidence>
<dbReference type="EMBL" id="VLTL01000210">
    <property type="protein sequence ID" value="KAA0152258.1"/>
    <property type="molecule type" value="Genomic_DNA"/>
</dbReference>
<accession>A0A5A8CSU0</accession>
<organism evidence="3 8">
    <name type="scientific">Cafeteria roenbergensis</name>
    <name type="common">Marine flagellate</name>
    <dbReference type="NCBI Taxonomy" id="33653"/>
    <lineage>
        <taxon>Eukaryota</taxon>
        <taxon>Sar</taxon>
        <taxon>Stramenopiles</taxon>
        <taxon>Bigyra</taxon>
        <taxon>Opalozoa</taxon>
        <taxon>Bicosoecida</taxon>
        <taxon>Cafeteriaceae</taxon>
        <taxon>Cafeteria</taxon>
    </lineage>
</organism>
<proteinExistence type="predicted"/>
<protein>
    <submittedName>
        <fullName evidence="3">Uncharacterized protein</fullName>
    </submittedName>
</protein>
<dbReference type="Proteomes" id="UP000323011">
    <property type="component" value="Unassembled WGS sequence"/>
</dbReference>
<name>A0A5A8CSU0_CAFRO</name>
<dbReference type="Proteomes" id="UP000322899">
    <property type="component" value="Unassembled WGS sequence"/>
</dbReference>
<comment type="caution">
    <text evidence="3">The sequence shown here is derived from an EMBL/GenBank/DDBJ whole genome shotgun (WGS) entry which is preliminary data.</text>
</comment>
<dbReference type="Proteomes" id="UP000324907">
    <property type="component" value="Unassembled WGS sequence"/>
</dbReference>
<evidence type="ECO:0000313" key="5">
    <source>
        <dbReference type="Proteomes" id="UP000322899"/>
    </source>
</evidence>
<dbReference type="AlphaFoldDB" id="A0A5A8CSU0"/>
<dbReference type="EMBL" id="VLTN01000031">
    <property type="protein sequence ID" value="KAA0150864.1"/>
    <property type="molecule type" value="Genomic_DNA"/>
</dbReference>
<keyword evidence="6" id="KW-1185">Reference proteome</keyword>
<evidence type="ECO:0000313" key="8">
    <source>
        <dbReference type="Proteomes" id="UP000325113"/>
    </source>
</evidence>